<evidence type="ECO:0000256" key="1">
    <source>
        <dbReference type="SAM" id="SignalP"/>
    </source>
</evidence>
<dbReference type="RefSeq" id="WP_249700260.1">
    <property type="nucleotide sequence ID" value="NZ_JAMFLX010000018.1"/>
</dbReference>
<proteinExistence type="predicted"/>
<feature type="chain" id="PRO_5047135517" evidence="1">
    <location>
        <begin position="33"/>
        <end position="370"/>
    </location>
</feature>
<accession>A0ABT0PI63</accession>
<feature type="signal peptide" evidence="1">
    <location>
        <begin position="1"/>
        <end position="32"/>
    </location>
</feature>
<name>A0ABT0PI63_9GAMM</name>
<dbReference type="EMBL" id="JAMFLX010000018">
    <property type="protein sequence ID" value="MCL6270951.1"/>
    <property type="molecule type" value="Genomic_DNA"/>
</dbReference>
<sequence length="370" mass="42759">MLITRSKRYLYSHLFSCIIALTLCMGSMLSYASNDLHGAATEAEQQINTINTFMEPTLRDISFISRWVKDFSGTNPVTDEVSHARFQRNGEQLRKLMGYNNLLKTTPDQLQKEVSSLVEQFDQASERYFSPVQPVETAGLYLALAAVAYGVWQSIPFHVFRMTAYLGAGAGIYTLARIFNSQLRESDRLLMHNLQQSMAHTTQQLQNQYQRLQTINRETAQGRLMVLQNTGFQCGAFLETANSIHPATYKQFFDLQRFSARNNTIINITKLQERLDETLVDLDDRQMLVLTLADKPDENRPENEYRLIRRESDYYLGLTQLQHQQDRKEDRIDFLKFSNSSQLLEFFQNIAHLSQTRFFGYLTFSLGESS</sequence>
<organism evidence="2 3">
    <name type="scientific">Parendozoicomonas callyspongiae</name>
    <dbReference type="NCBI Taxonomy" id="2942213"/>
    <lineage>
        <taxon>Bacteria</taxon>
        <taxon>Pseudomonadati</taxon>
        <taxon>Pseudomonadota</taxon>
        <taxon>Gammaproteobacteria</taxon>
        <taxon>Oceanospirillales</taxon>
        <taxon>Endozoicomonadaceae</taxon>
        <taxon>Parendozoicomonas</taxon>
    </lineage>
</organism>
<comment type="caution">
    <text evidence="2">The sequence shown here is derived from an EMBL/GenBank/DDBJ whole genome shotgun (WGS) entry which is preliminary data.</text>
</comment>
<dbReference type="Proteomes" id="UP001203338">
    <property type="component" value="Unassembled WGS sequence"/>
</dbReference>
<gene>
    <name evidence="2" type="ORF">M3P05_13555</name>
</gene>
<reference evidence="2 3" key="1">
    <citation type="submission" date="2022-05" db="EMBL/GenBank/DDBJ databases">
        <authorList>
            <person name="Park J.-S."/>
        </authorList>
    </citation>
    <scope>NUCLEOTIDE SEQUENCE [LARGE SCALE GENOMIC DNA]</scope>
    <source>
        <strain evidence="2 3">2012CJ34-2</strain>
    </source>
</reference>
<keyword evidence="3" id="KW-1185">Reference proteome</keyword>
<evidence type="ECO:0000313" key="2">
    <source>
        <dbReference type="EMBL" id="MCL6270951.1"/>
    </source>
</evidence>
<keyword evidence="1" id="KW-0732">Signal</keyword>
<evidence type="ECO:0000313" key="3">
    <source>
        <dbReference type="Proteomes" id="UP001203338"/>
    </source>
</evidence>
<protein>
    <submittedName>
        <fullName evidence="2">Uncharacterized protein</fullName>
    </submittedName>
</protein>